<dbReference type="Proteomes" id="UP000481153">
    <property type="component" value="Unassembled WGS sequence"/>
</dbReference>
<organism evidence="6 7">
    <name type="scientific">Aphanomyces euteiches</name>
    <dbReference type="NCBI Taxonomy" id="100861"/>
    <lineage>
        <taxon>Eukaryota</taxon>
        <taxon>Sar</taxon>
        <taxon>Stramenopiles</taxon>
        <taxon>Oomycota</taxon>
        <taxon>Saprolegniomycetes</taxon>
        <taxon>Saprolegniales</taxon>
        <taxon>Verrucalvaceae</taxon>
        <taxon>Aphanomyces</taxon>
    </lineage>
</organism>
<protein>
    <recommendedName>
        <fullName evidence="8">Tetraspanin</fullName>
    </recommendedName>
</protein>
<evidence type="ECO:0000313" key="7">
    <source>
        <dbReference type="Proteomes" id="UP000481153"/>
    </source>
</evidence>
<keyword evidence="2 5" id="KW-0812">Transmembrane</keyword>
<dbReference type="Pfam" id="PF00335">
    <property type="entry name" value="Tetraspanin"/>
    <property type="match status" value="1"/>
</dbReference>
<keyword evidence="4 5" id="KW-0472">Membrane</keyword>
<comment type="subcellular location">
    <subcellularLocation>
        <location evidence="1">Membrane</location>
        <topology evidence="1">Multi-pass membrane protein</topology>
    </subcellularLocation>
</comment>
<feature type="transmembrane region" description="Helical" evidence="5">
    <location>
        <begin position="226"/>
        <end position="252"/>
    </location>
</feature>
<evidence type="ECO:0000256" key="2">
    <source>
        <dbReference type="ARBA" id="ARBA00022692"/>
    </source>
</evidence>
<evidence type="ECO:0000256" key="3">
    <source>
        <dbReference type="ARBA" id="ARBA00022989"/>
    </source>
</evidence>
<evidence type="ECO:0000256" key="1">
    <source>
        <dbReference type="ARBA" id="ARBA00004141"/>
    </source>
</evidence>
<feature type="transmembrane region" description="Helical" evidence="5">
    <location>
        <begin position="18"/>
        <end position="36"/>
    </location>
</feature>
<dbReference type="VEuPathDB" id="FungiDB:AeMF1_016931"/>
<evidence type="ECO:0000256" key="4">
    <source>
        <dbReference type="ARBA" id="ARBA00023136"/>
    </source>
</evidence>
<gene>
    <name evidence="6" type="ORF">Ae201684_007129</name>
</gene>
<proteinExistence type="predicted"/>
<keyword evidence="7" id="KW-1185">Reference proteome</keyword>
<dbReference type="InterPro" id="IPR018499">
    <property type="entry name" value="Tetraspanin/Peripherin"/>
</dbReference>
<evidence type="ECO:0000313" key="6">
    <source>
        <dbReference type="EMBL" id="KAF0736681.1"/>
    </source>
</evidence>
<dbReference type="AlphaFoldDB" id="A0A6G0X9N3"/>
<dbReference type="GO" id="GO:0016020">
    <property type="term" value="C:membrane"/>
    <property type="evidence" value="ECO:0007669"/>
    <property type="project" value="UniProtKB-SubCell"/>
</dbReference>
<comment type="caution">
    <text evidence="6">The sequence shown here is derived from an EMBL/GenBank/DDBJ whole genome shotgun (WGS) entry which is preliminary data.</text>
</comment>
<keyword evidence="3 5" id="KW-1133">Transmembrane helix</keyword>
<reference evidence="6 7" key="1">
    <citation type="submission" date="2019-07" db="EMBL/GenBank/DDBJ databases">
        <title>Genomics analysis of Aphanomyces spp. identifies a new class of oomycete effector associated with host adaptation.</title>
        <authorList>
            <person name="Gaulin E."/>
        </authorList>
    </citation>
    <scope>NUCLEOTIDE SEQUENCE [LARGE SCALE GENOMIC DNA]</scope>
    <source>
        <strain evidence="6 7">ATCC 201684</strain>
    </source>
</reference>
<evidence type="ECO:0008006" key="8">
    <source>
        <dbReference type="Google" id="ProtNLM"/>
    </source>
</evidence>
<dbReference type="EMBL" id="VJMJ01000088">
    <property type="protein sequence ID" value="KAF0736681.1"/>
    <property type="molecule type" value="Genomic_DNA"/>
</dbReference>
<evidence type="ECO:0000256" key="5">
    <source>
        <dbReference type="SAM" id="Phobius"/>
    </source>
</evidence>
<name>A0A6G0X9N3_9STRA</name>
<feature type="transmembrane region" description="Helical" evidence="5">
    <location>
        <begin position="48"/>
        <end position="70"/>
    </location>
</feature>
<sequence>MRAAVRHGLGFFTDNSGMVPGLIFIALLYPIPAWFASYAAKYHNKFMLLMHGLLLIGLVVMQLMIGGAMYGTATPTFAYDFASMCLVNVNLANATTLAQCRAYFECEEYARLALAWQTYYNESLVSESAGHAVTAIEDGNVCCGLGPPERCQADTRPFPSDLPTTDATQRQFCAALKTGYYPPTPLCSTGASCPYDSPIGSCGLTGVARGSSGCARHFHAHFASTLATLASLVMIMTLLPIAFVLVTVCFLFKRKDEDVLPTDLAFGPRGRAKVYVAADIRRLERAL</sequence>
<accession>A0A6G0X9N3</accession>